<evidence type="ECO:0000256" key="1">
    <source>
        <dbReference type="ARBA" id="ARBA00004651"/>
    </source>
</evidence>
<dbReference type="NCBIfam" id="TIGR00374">
    <property type="entry name" value="flippase-like domain"/>
    <property type="match status" value="1"/>
</dbReference>
<evidence type="ECO:0000313" key="7">
    <source>
        <dbReference type="EMBL" id="RJO61056.1"/>
    </source>
</evidence>
<evidence type="ECO:0000256" key="6">
    <source>
        <dbReference type="SAM" id="Phobius"/>
    </source>
</evidence>
<evidence type="ECO:0000256" key="2">
    <source>
        <dbReference type="ARBA" id="ARBA00022475"/>
    </source>
</evidence>
<dbReference type="GO" id="GO:0005886">
    <property type="term" value="C:plasma membrane"/>
    <property type="evidence" value="ECO:0007669"/>
    <property type="project" value="UniProtKB-SubCell"/>
</dbReference>
<keyword evidence="5 6" id="KW-0472">Membrane</keyword>
<feature type="transmembrane region" description="Helical" evidence="6">
    <location>
        <begin position="256"/>
        <end position="275"/>
    </location>
</feature>
<name>A0A419DD12_9BACT</name>
<gene>
    <name evidence="7" type="ORF">C4544_03775</name>
</gene>
<feature type="transmembrane region" description="Helical" evidence="6">
    <location>
        <begin position="160"/>
        <end position="179"/>
    </location>
</feature>
<comment type="caution">
    <text evidence="7">The sequence shown here is derived from an EMBL/GenBank/DDBJ whole genome shotgun (WGS) entry which is preliminary data.</text>
</comment>
<dbReference type="EMBL" id="QZJW01000031">
    <property type="protein sequence ID" value="RJO61056.1"/>
    <property type="molecule type" value="Genomic_DNA"/>
</dbReference>
<feature type="transmembrane region" description="Helical" evidence="6">
    <location>
        <begin position="6"/>
        <end position="23"/>
    </location>
</feature>
<protein>
    <submittedName>
        <fullName evidence="7">UPF0104 family protein</fullName>
    </submittedName>
</protein>
<sequence length="341" mass="37510">MNKKHIHLLTGLVIIALSLFFAFRGVNVDELRSALVAARYIYIVPAVGLVILSYLLRAMRWRYLIRSIKDVKTVGLFSPLMVGFMANMLPARAGEFVRAYLLSRKEQISFSASFATIFIERLFDLIIVMVMLVSVLFFMPEVFVSGNAAAGDDLIGKVKIFGAVSFLLCIFILFFSALLQFKKDLAMKVVGFFIRPLPEKWGEKIFGVVGSFSEGLQIMRDRSGFLAVVSLSAIIWGIFIFTYYPLYLAFGIETELPLISSLVVLCLTVAVFITLAPTPGFLGSYHLGCVAALHGIFGIQKAVALSYGIVAWLVAMGTTVFIGAIFAVKENISFGDISAGK</sequence>
<dbReference type="InterPro" id="IPR022791">
    <property type="entry name" value="L-PG_synthase/AglD"/>
</dbReference>
<keyword evidence="4 6" id="KW-1133">Transmembrane helix</keyword>
<feature type="transmembrane region" description="Helical" evidence="6">
    <location>
        <begin position="122"/>
        <end position="140"/>
    </location>
</feature>
<evidence type="ECO:0000256" key="4">
    <source>
        <dbReference type="ARBA" id="ARBA00022989"/>
    </source>
</evidence>
<organism evidence="7 8">
    <name type="scientific">candidate division WS5 bacterium</name>
    <dbReference type="NCBI Taxonomy" id="2093353"/>
    <lineage>
        <taxon>Bacteria</taxon>
        <taxon>candidate division WS5</taxon>
    </lineage>
</organism>
<dbReference type="Pfam" id="PF03706">
    <property type="entry name" value="LPG_synthase_TM"/>
    <property type="match status" value="1"/>
</dbReference>
<keyword evidence="2" id="KW-1003">Cell membrane</keyword>
<feature type="transmembrane region" description="Helical" evidence="6">
    <location>
        <begin position="225"/>
        <end position="244"/>
    </location>
</feature>
<feature type="transmembrane region" description="Helical" evidence="6">
    <location>
        <begin position="305"/>
        <end position="328"/>
    </location>
</feature>
<keyword evidence="3 6" id="KW-0812">Transmembrane</keyword>
<feature type="transmembrane region" description="Helical" evidence="6">
    <location>
        <begin position="35"/>
        <end position="56"/>
    </location>
</feature>
<dbReference type="Proteomes" id="UP000285655">
    <property type="component" value="Unassembled WGS sequence"/>
</dbReference>
<proteinExistence type="predicted"/>
<dbReference type="AlphaFoldDB" id="A0A419DD12"/>
<evidence type="ECO:0000256" key="5">
    <source>
        <dbReference type="ARBA" id="ARBA00023136"/>
    </source>
</evidence>
<evidence type="ECO:0000256" key="3">
    <source>
        <dbReference type="ARBA" id="ARBA00022692"/>
    </source>
</evidence>
<dbReference type="PANTHER" id="PTHR39087">
    <property type="entry name" value="UPF0104 MEMBRANE PROTEIN MJ1595"/>
    <property type="match status" value="1"/>
</dbReference>
<reference evidence="7 8" key="1">
    <citation type="journal article" date="2017" name="ISME J.">
        <title>Energy and carbon metabolisms in a deep terrestrial subsurface fluid microbial community.</title>
        <authorList>
            <person name="Momper L."/>
            <person name="Jungbluth S.P."/>
            <person name="Lee M.D."/>
            <person name="Amend J.P."/>
        </authorList>
    </citation>
    <scope>NUCLEOTIDE SEQUENCE [LARGE SCALE GENOMIC DNA]</scope>
    <source>
        <strain evidence="7">SURF_29</strain>
    </source>
</reference>
<dbReference type="PANTHER" id="PTHR39087:SF2">
    <property type="entry name" value="UPF0104 MEMBRANE PROTEIN MJ1595"/>
    <property type="match status" value="1"/>
</dbReference>
<accession>A0A419DD12</accession>
<evidence type="ECO:0000313" key="8">
    <source>
        <dbReference type="Proteomes" id="UP000285655"/>
    </source>
</evidence>
<comment type="subcellular location">
    <subcellularLocation>
        <location evidence="1">Cell membrane</location>
        <topology evidence="1">Multi-pass membrane protein</topology>
    </subcellularLocation>
</comment>